<proteinExistence type="predicted"/>
<dbReference type="Pfam" id="PF01593">
    <property type="entry name" value="Amino_oxidase"/>
    <property type="match status" value="1"/>
</dbReference>
<dbReference type="GO" id="GO:0016491">
    <property type="term" value="F:oxidoreductase activity"/>
    <property type="evidence" value="ECO:0007669"/>
    <property type="project" value="InterPro"/>
</dbReference>
<dbReference type="InterPro" id="IPR002937">
    <property type="entry name" value="Amino_oxidase"/>
</dbReference>
<organism evidence="2 3">
    <name type="scientific">Aspergillus coremiiformis</name>
    <dbReference type="NCBI Taxonomy" id="138285"/>
    <lineage>
        <taxon>Eukaryota</taxon>
        <taxon>Fungi</taxon>
        <taxon>Dikarya</taxon>
        <taxon>Ascomycota</taxon>
        <taxon>Pezizomycotina</taxon>
        <taxon>Eurotiomycetes</taxon>
        <taxon>Eurotiomycetidae</taxon>
        <taxon>Eurotiales</taxon>
        <taxon>Aspergillaceae</taxon>
        <taxon>Aspergillus</taxon>
        <taxon>Aspergillus subgen. Circumdati</taxon>
    </lineage>
</organism>
<dbReference type="PANTHER" id="PTHR42923:SF26">
    <property type="entry name" value="FMN REDUCTASE LOT6, PUTATIVE (AFU_ORTHOLOGUE AFUA_7G06600)-RELATED"/>
    <property type="match status" value="1"/>
</dbReference>
<dbReference type="Gene3D" id="1.10.405.20">
    <property type="match status" value="1"/>
</dbReference>
<keyword evidence="3" id="KW-1185">Reference proteome</keyword>
<dbReference type="Gene3D" id="3.50.50.60">
    <property type="entry name" value="FAD/NAD(P)-binding domain"/>
    <property type="match status" value="1"/>
</dbReference>
<evidence type="ECO:0000313" key="2">
    <source>
        <dbReference type="EMBL" id="KAE8352420.1"/>
    </source>
</evidence>
<accession>A0A5N6Z8N8</accession>
<reference evidence="3" key="1">
    <citation type="submission" date="2019-04" db="EMBL/GenBank/DDBJ databases">
        <title>Friends and foes A comparative genomics studyof 23 Aspergillus species from section Flavi.</title>
        <authorList>
            <consortium name="DOE Joint Genome Institute"/>
            <person name="Kjaerbolling I."/>
            <person name="Vesth T."/>
            <person name="Frisvad J.C."/>
            <person name="Nybo J.L."/>
            <person name="Theobald S."/>
            <person name="Kildgaard S."/>
            <person name="Isbrandt T."/>
            <person name="Kuo A."/>
            <person name="Sato A."/>
            <person name="Lyhne E.K."/>
            <person name="Kogle M.E."/>
            <person name="Wiebenga A."/>
            <person name="Kun R.S."/>
            <person name="Lubbers R.J."/>
            <person name="Makela M.R."/>
            <person name="Barry K."/>
            <person name="Chovatia M."/>
            <person name="Clum A."/>
            <person name="Daum C."/>
            <person name="Haridas S."/>
            <person name="He G."/>
            <person name="LaButti K."/>
            <person name="Lipzen A."/>
            <person name="Mondo S."/>
            <person name="Riley R."/>
            <person name="Salamov A."/>
            <person name="Simmons B.A."/>
            <person name="Magnuson J.K."/>
            <person name="Henrissat B."/>
            <person name="Mortensen U.H."/>
            <person name="Larsen T.O."/>
            <person name="Devries R.P."/>
            <person name="Grigoriev I.V."/>
            <person name="Machida M."/>
            <person name="Baker S.E."/>
            <person name="Andersen M.R."/>
        </authorList>
    </citation>
    <scope>NUCLEOTIDE SEQUENCE [LARGE SCALE GENOMIC DNA]</scope>
    <source>
        <strain evidence="3">CBS 553.77</strain>
    </source>
</reference>
<sequence>MGFNSRTVRTLGSLNEEGFASNDIIIRDVCILGGGSTGTYAAIRLKDNGKSIIVVEQNEVLGGHTETLYLDANRHVDYGVEGVFNNELSRTYLQRLGVEPQLRLASTPMTDYVDFKTGKKVPPPSGTLSPIEAATLYRAAIGNYSYLKDGLYNLPDPVPEELLQPFGEFVKKTGIQGTLQLVKAFAHGVGNILEAPLLRILQFFSIPQIDILLQGGYITPRNGMYELYKKASEVLGSDVLYRTTINRTERSNSGVKVVVHSANGDRKLIMAKQLLLTFVPIRESLEGFDLSTTESSLFEKWDWVNYYVAVVKNTGIPNAVTVMNTDPRNTPGALPLPPFQLALQFSGVDGYFTSKVVGNTSLTEQQAKEIVLSDIRRMASAGTYVGGHPEIAVFGHHTPTTVSVSNADIQDGFYKRVYALQGTLNTFYTGLAFCSDYSSLLWAYTDTVVQKMLSS</sequence>
<dbReference type="OrthoDB" id="68575at2759"/>
<feature type="domain" description="Amine oxidase" evidence="1">
    <location>
        <begin position="41"/>
        <end position="266"/>
    </location>
</feature>
<dbReference type="Proteomes" id="UP000327118">
    <property type="component" value="Unassembled WGS sequence"/>
</dbReference>
<dbReference type="PANTHER" id="PTHR42923">
    <property type="entry name" value="PROTOPORPHYRINOGEN OXIDASE"/>
    <property type="match status" value="1"/>
</dbReference>
<name>A0A5N6Z8N8_9EURO</name>
<gene>
    <name evidence="2" type="ORF">BDV28DRAFT_157887</name>
</gene>
<evidence type="ECO:0000313" key="3">
    <source>
        <dbReference type="Proteomes" id="UP000327118"/>
    </source>
</evidence>
<dbReference type="AlphaFoldDB" id="A0A5N6Z8N8"/>
<dbReference type="EMBL" id="ML739131">
    <property type="protein sequence ID" value="KAE8352420.1"/>
    <property type="molecule type" value="Genomic_DNA"/>
</dbReference>
<protein>
    <recommendedName>
        <fullName evidence="1">Amine oxidase domain-containing protein</fullName>
    </recommendedName>
</protein>
<evidence type="ECO:0000259" key="1">
    <source>
        <dbReference type="Pfam" id="PF01593"/>
    </source>
</evidence>
<dbReference type="Gene3D" id="3.30.70.1990">
    <property type="match status" value="1"/>
</dbReference>
<dbReference type="SUPFAM" id="SSF51905">
    <property type="entry name" value="FAD/NAD(P)-binding domain"/>
    <property type="match status" value="1"/>
</dbReference>
<dbReference type="InterPro" id="IPR050464">
    <property type="entry name" value="Zeta_carotene_desat/Oxidored"/>
</dbReference>
<dbReference type="InterPro" id="IPR036188">
    <property type="entry name" value="FAD/NAD-bd_sf"/>
</dbReference>